<dbReference type="PROSITE" id="PS50931">
    <property type="entry name" value="HTH_LYSR"/>
    <property type="match status" value="1"/>
</dbReference>
<dbReference type="RefSeq" id="WP_188438245.1">
    <property type="nucleotide sequence ID" value="NZ_BAAALY010000005.1"/>
</dbReference>
<dbReference type="PRINTS" id="PR00039">
    <property type="entry name" value="HTHLYSR"/>
</dbReference>
<keyword evidence="2" id="KW-0805">Transcription regulation</keyword>
<evidence type="ECO:0000256" key="4">
    <source>
        <dbReference type="ARBA" id="ARBA00023163"/>
    </source>
</evidence>
<evidence type="ECO:0000313" key="6">
    <source>
        <dbReference type="EMBL" id="GAA1538874.1"/>
    </source>
</evidence>
<keyword evidence="4" id="KW-0804">Transcription</keyword>
<keyword evidence="3" id="KW-0238">DNA-binding</keyword>
<evidence type="ECO:0000313" key="7">
    <source>
        <dbReference type="Proteomes" id="UP001501791"/>
    </source>
</evidence>
<dbReference type="InterPro" id="IPR000847">
    <property type="entry name" value="LysR_HTH_N"/>
</dbReference>
<dbReference type="SUPFAM" id="SSF46785">
    <property type="entry name" value="Winged helix' DNA-binding domain"/>
    <property type="match status" value="1"/>
</dbReference>
<dbReference type="InterPro" id="IPR005119">
    <property type="entry name" value="LysR_subst-bd"/>
</dbReference>
<proteinExistence type="inferred from homology"/>
<dbReference type="PANTHER" id="PTHR30346:SF28">
    <property type="entry name" value="HTH-TYPE TRANSCRIPTIONAL REGULATOR CYNR"/>
    <property type="match status" value="1"/>
</dbReference>
<protein>
    <submittedName>
        <fullName evidence="6">LysR family transcriptional regulator</fullName>
    </submittedName>
</protein>
<accession>A0ABP4M6W4</accession>
<evidence type="ECO:0000256" key="1">
    <source>
        <dbReference type="ARBA" id="ARBA00009437"/>
    </source>
</evidence>
<evidence type="ECO:0000256" key="3">
    <source>
        <dbReference type="ARBA" id="ARBA00023125"/>
    </source>
</evidence>
<dbReference type="EMBL" id="BAAALY010000005">
    <property type="protein sequence ID" value="GAA1538874.1"/>
    <property type="molecule type" value="Genomic_DNA"/>
</dbReference>
<dbReference type="Gene3D" id="1.10.10.10">
    <property type="entry name" value="Winged helix-like DNA-binding domain superfamily/Winged helix DNA-binding domain"/>
    <property type="match status" value="1"/>
</dbReference>
<name>A0ABP4M6W4_9MICO</name>
<dbReference type="Gene3D" id="3.40.190.290">
    <property type="match status" value="1"/>
</dbReference>
<feature type="domain" description="HTH lysR-type" evidence="5">
    <location>
        <begin position="1"/>
        <end position="58"/>
    </location>
</feature>
<evidence type="ECO:0000256" key="2">
    <source>
        <dbReference type="ARBA" id="ARBA00023015"/>
    </source>
</evidence>
<gene>
    <name evidence="6" type="ORF">GCM10009691_12420</name>
</gene>
<reference evidence="7" key="1">
    <citation type="journal article" date="2019" name="Int. J. Syst. Evol. Microbiol.">
        <title>The Global Catalogue of Microorganisms (GCM) 10K type strain sequencing project: providing services to taxonomists for standard genome sequencing and annotation.</title>
        <authorList>
            <consortium name="The Broad Institute Genomics Platform"/>
            <consortium name="The Broad Institute Genome Sequencing Center for Infectious Disease"/>
            <person name="Wu L."/>
            <person name="Ma J."/>
        </authorList>
    </citation>
    <scope>NUCLEOTIDE SEQUENCE [LARGE SCALE GENOMIC DNA]</scope>
    <source>
        <strain evidence="7">JCM 13319</strain>
    </source>
</reference>
<keyword evidence="7" id="KW-1185">Reference proteome</keyword>
<sequence>MEFRQLEIFCAVAEELHFGRAARRVFLSQTSVSEQIQRLEAQLGAMLLHRSSRSVGLTPAGRVLLAEARRLLQARDRTADLVRAAGSGREGALRLATNYPASRMLLLPLLERLSVLLPGVRVTPRELPSDQQVRELVDGDLDLGFVYGPVEAPLLHTEYLLDVPVVAVVRPGHPLAGAGALHLAELPRHRYTTAHIGGMSGIEEALIAAADPVGARVRRTPSATDVTGYLLELETTDTIGFSSLPRGEQSRAQGMHLLRLDPEPRVPILAAWRTDEPLVNTVMEVVRALAEQQRGDR</sequence>
<dbReference type="Pfam" id="PF00126">
    <property type="entry name" value="HTH_1"/>
    <property type="match status" value="1"/>
</dbReference>
<dbReference type="Proteomes" id="UP001501791">
    <property type="component" value="Unassembled WGS sequence"/>
</dbReference>
<organism evidence="6 7">
    <name type="scientific">Brevibacterium picturae</name>
    <dbReference type="NCBI Taxonomy" id="260553"/>
    <lineage>
        <taxon>Bacteria</taxon>
        <taxon>Bacillati</taxon>
        <taxon>Actinomycetota</taxon>
        <taxon>Actinomycetes</taxon>
        <taxon>Micrococcales</taxon>
        <taxon>Brevibacteriaceae</taxon>
        <taxon>Brevibacterium</taxon>
    </lineage>
</organism>
<dbReference type="PANTHER" id="PTHR30346">
    <property type="entry name" value="TRANSCRIPTIONAL DUAL REGULATOR HCAR-RELATED"/>
    <property type="match status" value="1"/>
</dbReference>
<dbReference type="InterPro" id="IPR036390">
    <property type="entry name" value="WH_DNA-bd_sf"/>
</dbReference>
<evidence type="ECO:0000259" key="5">
    <source>
        <dbReference type="PROSITE" id="PS50931"/>
    </source>
</evidence>
<dbReference type="Pfam" id="PF03466">
    <property type="entry name" value="LysR_substrate"/>
    <property type="match status" value="1"/>
</dbReference>
<comment type="caution">
    <text evidence="6">The sequence shown here is derived from an EMBL/GenBank/DDBJ whole genome shotgun (WGS) entry which is preliminary data.</text>
</comment>
<dbReference type="SUPFAM" id="SSF53850">
    <property type="entry name" value="Periplasmic binding protein-like II"/>
    <property type="match status" value="1"/>
</dbReference>
<comment type="similarity">
    <text evidence="1">Belongs to the LysR transcriptional regulatory family.</text>
</comment>
<dbReference type="InterPro" id="IPR036388">
    <property type="entry name" value="WH-like_DNA-bd_sf"/>
</dbReference>